<dbReference type="NCBIfam" id="TIGR00278">
    <property type="entry name" value="membrane protein insertion efficiency factor YidD"/>
    <property type="match status" value="1"/>
</dbReference>
<protein>
    <recommendedName>
        <fullName evidence="1">Putative membrane protein insertion efficiency factor</fullName>
    </recommendedName>
</protein>
<dbReference type="GO" id="GO:0005886">
    <property type="term" value="C:plasma membrane"/>
    <property type="evidence" value="ECO:0007669"/>
    <property type="project" value="UniProtKB-SubCell"/>
</dbReference>
<reference evidence="2 3" key="1">
    <citation type="submission" date="2018-11" db="EMBL/GenBank/DDBJ databases">
        <title>Trebonia kvetii gen.nov., sp.nov., a novel acidophilic actinobacterium, and proposal of the new actinobacterial family Treboniaceae fam. nov.</title>
        <authorList>
            <person name="Rapoport D."/>
            <person name="Sagova-Mareckova M."/>
            <person name="Sedlacek I."/>
            <person name="Provaznik J."/>
            <person name="Kralova S."/>
            <person name="Pavlinic D."/>
            <person name="Benes V."/>
            <person name="Kopecky J."/>
        </authorList>
    </citation>
    <scope>NUCLEOTIDE SEQUENCE [LARGE SCALE GENOMIC DNA]</scope>
    <source>
        <strain evidence="2 3">15Tr583</strain>
    </source>
</reference>
<dbReference type="PANTHER" id="PTHR33383">
    <property type="entry name" value="MEMBRANE PROTEIN INSERTION EFFICIENCY FACTOR-RELATED"/>
    <property type="match status" value="1"/>
</dbReference>
<dbReference type="OrthoDB" id="9801753at2"/>
<dbReference type="Pfam" id="PF01809">
    <property type="entry name" value="YidD"/>
    <property type="match status" value="1"/>
</dbReference>
<sequence>MSSADAAVPTLAARLLIVPVIGYRRYISPLLPPACRFAPSCSEYALEALRTHGAIRGLWLAMRRLARCHPFNPGGYDPVPPRPQGVFR</sequence>
<dbReference type="InterPro" id="IPR002696">
    <property type="entry name" value="Membr_insert_effic_factor_YidD"/>
</dbReference>
<dbReference type="Proteomes" id="UP000460272">
    <property type="component" value="Unassembled WGS sequence"/>
</dbReference>
<gene>
    <name evidence="2" type="primary">yidD</name>
    <name evidence="2" type="ORF">EAS64_30145</name>
</gene>
<dbReference type="EMBL" id="RPFW01000006">
    <property type="protein sequence ID" value="TVZ01727.1"/>
    <property type="molecule type" value="Genomic_DNA"/>
</dbReference>
<evidence type="ECO:0000256" key="1">
    <source>
        <dbReference type="HAMAP-Rule" id="MF_00386"/>
    </source>
</evidence>
<comment type="function">
    <text evidence="1">Could be involved in insertion of integral membrane proteins into the membrane.</text>
</comment>
<comment type="similarity">
    <text evidence="1">Belongs to the UPF0161 family.</text>
</comment>
<dbReference type="AlphaFoldDB" id="A0A6P2BSU7"/>
<evidence type="ECO:0000313" key="3">
    <source>
        <dbReference type="Proteomes" id="UP000460272"/>
    </source>
</evidence>
<name>A0A6P2BSU7_9ACTN</name>
<comment type="subcellular location">
    <subcellularLocation>
        <location evidence="1">Cell membrane</location>
        <topology evidence="1">Peripheral membrane protein</topology>
        <orientation evidence="1">Cytoplasmic side</orientation>
    </subcellularLocation>
</comment>
<keyword evidence="3" id="KW-1185">Reference proteome</keyword>
<proteinExistence type="inferred from homology"/>
<keyword evidence="1" id="KW-0472">Membrane</keyword>
<accession>A0A6P2BSU7</accession>
<evidence type="ECO:0000313" key="2">
    <source>
        <dbReference type="EMBL" id="TVZ01727.1"/>
    </source>
</evidence>
<keyword evidence="1" id="KW-1003">Cell membrane</keyword>
<dbReference type="HAMAP" id="MF_00386">
    <property type="entry name" value="UPF0161_YidD"/>
    <property type="match status" value="1"/>
</dbReference>
<dbReference type="PANTHER" id="PTHR33383:SF1">
    <property type="entry name" value="MEMBRANE PROTEIN INSERTION EFFICIENCY FACTOR-RELATED"/>
    <property type="match status" value="1"/>
</dbReference>
<dbReference type="SMART" id="SM01234">
    <property type="entry name" value="Haemolytic"/>
    <property type="match status" value="1"/>
</dbReference>
<comment type="caution">
    <text evidence="2">The sequence shown here is derived from an EMBL/GenBank/DDBJ whole genome shotgun (WGS) entry which is preliminary data.</text>
</comment>
<organism evidence="2 3">
    <name type="scientific">Trebonia kvetii</name>
    <dbReference type="NCBI Taxonomy" id="2480626"/>
    <lineage>
        <taxon>Bacteria</taxon>
        <taxon>Bacillati</taxon>
        <taxon>Actinomycetota</taxon>
        <taxon>Actinomycetes</taxon>
        <taxon>Streptosporangiales</taxon>
        <taxon>Treboniaceae</taxon>
        <taxon>Trebonia</taxon>
    </lineage>
</organism>